<accession>A0A3B3DP45</accession>
<dbReference type="GO" id="GO:0001784">
    <property type="term" value="F:phosphotyrosine residue binding"/>
    <property type="evidence" value="ECO:0007669"/>
    <property type="project" value="UniProtKB-UniRule"/>
</dbReference>
<dbReference type="GO" id="GO:0007166">
    <property type="term" value="P:cell surface receptor signaling pathway"/>
    <property type="evidence" value="ECO:0007669"/>
    <property type="project" value="InterPro"/>
</dbReference>
<dbReference type="InterPro" id="IPR001841">
    <property type="entry name" value="Znf_RING"/>
</dbReference>
<dbReference type="Ensembl" id="ENSOMET00000023628.1">
    <property type="protein sequence ID" value="ENSOMEP00000031882.1"/>
    <property type="gene ID" value="ENSOMEG00000016994.1"/>
</dbReference>
<dbReference type="SUPFAM" id="SSF55550">
    <property type="entry name" value="SH2 domain"/>
    <property type="match status" value="1"/>
</dbReference>
<evidence type="ECO:0000313" key="11">
    <source>
        <dbReference type="Ensembl" id="ENSOMEP00000031882.1"/>
    </source>
</evidence>
<dbReference type="FunFam" id="3.30.40.10:FF:000015">
    <property type="entry name" value="E3 ubiquitin-protein ligase CBL"/>
    <property type="match status" value="1"/>
</dbReference>
<dbReference type="SUPFAM" id="SSF47473">
    <property type="entry name" value="EF-hand"/>
    <property type="match status" value="1"/>
</dbReference>
<dbReference type="GO" id="GO:0008270">
    <property type="term" value="F:zinc ion binding"/>
    <property type="evidence" value="ECO:0007669"/>
    <property type="project" value="UniProtKB-KW"/>
</dbReference>
<comment type="function">
    <text evidence="6">E3 ubiquitin-protein ligase which accepts ubiquitin from specific E2 ubiquitin-conjugating enzymes, and transfers it to substrates, generally promoting their degradation by the proteasome.</text>
</comment>
<feature type="compositionally biased region" description="Polar residues" evidence="7">
    <location>
        <begin position="467"/>
        <end position="495"/>
    </location>
</feature>
<dbReference type="InterPro" id="IPR017907">
    <property type="entry name" value="Znf_RING_CS"/>
</dbReference>
<dbReference type="AlphaFoldDB" id="A0A3B3DP45"/>
<evidence type="ECO:0000313" key="12">
    <source>
        <dbReference type="Proteomes" id="UP000261560"/>
    </source>
</evidence>
<feature type="compositionally biased region" description="Polar residues" evidence="7">
    <location>
        <begin position="549"/>
        <end position="560"/>
    </location>
</feature>
<dbReference type="Gene3D" id="1.20.930.20">
    <property type="entry name" value="Adaptor protein Cbl, N-terminal domain"/>
    <property type="match status" value="1"/>
</dbReference>
<evidence type="ECO:0000256" key="1">
    <source>
        <dbReference type="ARBA" id="ARBA00022723"/>
    </source>
</evidence>
<dbReference type="EC" id="2.3.2.27" evidence="6"/>
<organism evidence="11 12">
    <name type="scientific">Oryzias melastigma</name>
    <name type="common">Marine medaka</name>
    <dbReference type="NCBI Taxonomy" id="30732"/>
    <lineage>
        <taxon>Eukaryota</taxon>
        <taxon>Metazoa</taxon>
        <taxon>Chordata</taxon>
        <taxon>Craniata</taxon>
        <taxon>Vertebrata</taxon>
        <taxon>Euteleostomi</taxon>
        <taxon>Actinopterygii</taxon>
        <taxon>Neopterygii</taxon>
        <taxon>Teleostei</taxon>
        <taxon>Neoteleostei</taxon>
        <taxon>Acanthomorphata</taxon>
        <taxon>Ovalentaria</taxon>
        <taxon>Atherinomorphae</taxon>
        <taxon>Beloniformes</taxon>
        <taxon>Adrianichthyidae</taxon>
        <taxon>Oryziinae</taxon>
        <taxon>Oryzias</taxon>
    </lineage>
</organism>
<gene>
    <name evidence="10" type="ORF">FQA47_012552</name>
</gene>
<feature type="compositionally biased region" description="Basic and acidic residues" evidence="7">
    <location>
        <begin position="530"/>
        <end position="541"/>
    </location>
</feature>
<keyword evidence="2 5" id="KW-0863">Zinc-finger</keyword>
<dbReference type="GO" id="GO:0030971">
    <property type="term" value="F:receptor tyrosine kinase binding"/>
    <property type="evidence" value="ECO:0007669"/>
    <property type="project" value="TreeGrafter"/>
</dbReference>
<evidence type="ECO:0000256" key="3">
    <source>
        <dbReference type="ARBA" id="ARBA00022833"/>
    </source>
</evidence>
<dbReference type="PROSITE" id="PS00518">
    <property type="entry name" value="ZF_RING_1"/>
    <property type="match status" value="1"/>
</dbReference>
<feature type="region of interest" description="Disordered" evidence="7">
    <location>
        <begin position="1"/>
        <end position="28"/>
    </location>
</feature>
<dbReference type="Gene3D" id="3.30.505.10">
    <property type="entry name" value="SH2 domain"/>
    <property type="match status" value="1"/>
</dbReference>
<dbReference type="GO" id="GO:0005886">
    <property type="term" value="C:plasma membrane"/>
    <property type="evidence" value="ECO:0007669"/>
    <property type="project" value="TreeGrafter"/>
</dbReference>
<comment type="domain">
    <text evidence="6">The N-terminus is composed of the phosphotyrosine binding (PTB) domain, a short linker region and the RING-type zinc finger. The PTB domain, which is also called TKB (tyrosine kinase binding) domain, is composed of three different subdomains: a four-helix bundle (4H), a calcium-binding EF hand and a divergent SH2 domain.</text>
</comment>
<dbReference type="GO" id="GO:0045121">
    <property type="term" value="C:membrane raft"/>
    <property type="evidence" value="ECO:0007669"/>
    <property type="project" value="TreeGrafter"/>
</dbReference>
<keyword evidence="4 6" id="KW-0106">Calcium</keyword>
<keyword evidence="6" id="KW-0833">Ubl conjugation pathway</keyword>
<dbReference type="Proteomes" id="UP000646548">
    <property type="component" value="Unassembled WGS sequence"/>
</dbReference>
<feature type="domain" description="Cbl-PTB" evidence="9">
    <location>
        <begin position="19"/>
        <end position="329"/>
    </location>
</feature>
<dbReference type="Gene3D" id="3.30.40.10">
    <property type="entry name" value="Zinc/RING finger domain, C3HC4 (zinc finger)"/>
    <property type="match status" value="1"/>
</dbReference>
<dbReference type="PANTHER" id="PTHR23007:SF13">
    <property type="entry name" value="E3 UBIQUITIN-PROTEIN LIGASE CBL"/>
    <property type="match status" value="1"/>
</dbReference>
<dbReference type="FunFam" id="1.10.238.10:FF:000022">
    <property type="entry name" value="E3 ubiquitin-protein ligase CBL"/>
    <property type="match status" value="1"/>
</dbReference>
<dbReference type="InterPro" id="IPR014742">
    <property type="entry name" value="Adaptor_Cbl_SH2-like"/>
</dbReference>
<keyword evidence="3 6" id="KW-0862">Zinc</keyword>
<keyword evidence="1 6" id="KW-0479">Metal-binding</keyword>
<dbReference type="Pfam" id="PF02762">
    <property type="entry name" value="Cbl_N3"/>
    <property type="match status" value="1"/>
</dbReference>
<dbReference type="OrthoDB" id="7237699at2759"/>
<dbReference type="EMBL" id="WKFB01000950">
    <property type="protein sequence ID" value="KAF6716621.1"/>
    <property type="molecule type" value="Genomic_DNA"/>
</dbReference>
<dbReference type="PROSITE" id="PS51506">
    <property type="entry name" value="CBL_PTB"/>
    <property type="match status" value="1"/>
</dbReference>
<dbReference type="Pfam" id="PF13920">
    <property type="entry name" value="zf-C3HC4_3"/>
    <property type="match status" value="1"/>
</dbReference>
<feature type="region of interest" description="Disordered" evidence="7">
    <location>
        <begin position="455"/>
        <end position="560"/>
    </location>
</feature>
<dbReference type="InterPro" id="IPR011992">
    <property type="entry name" value="EF-hand-dom_pair"/>
</dbReference>
<dbReference type="Proteomes" id="UP000261560">
    <property type="component" value="Unplaced"/>
</dbReference>
<dbReference type="InterPro" id="IPR013083">
    <property type="entry name" value="Znf_RING/FYVE/PHD"/>
</dbReference>
<dbReference type="InterPro" id="IPR024162">
    <property type="entry name" value="Adaptor_Cbl"/>
</dbReference>
<name>A0A3B3DP45_ORYME</name>
<dbReference type="InterPro" id="IPR014741">
    <property type="entry name" value="Adaptor_Cbl_EF_hand-like"/>
</dbReference>
<evidence type="ECO:0000256" key="2">
    <source>
        <dbReference type="ARBA" id="ARBA00022771"/>
    </source>
</evidence>
<evidence type="ECO:0000256" key="5">
    <source>
        <dbReference type="PROSITE-ProRule" id="PRU00175"/>
    </source>
</evidence>
<evidence type="ECO:0000256" key="7">
    <source>
        <dbReference type="SAM" id="MobiDB-lite"/>
    </source>
</evidence>
<keyword evidence="12" id="KW-1185">Reference proteome</keyword>
<dbReference type="STRING" id="30732.ENSOMEP00000031882"/>
<dbReference type="InterPro" id="IPR024159">
    <property type="entry name" value="Cbl_PTB"/>
</dbReference>
<dbReference type="GeneTree" id="ENSGT00940000156631"/>
<dbReference type="Pfam" id="PF02761">
    <property type="entry name" value="Cbl_N2"/>
    <property type="match status" value="1"/>
</dbReference>
<dbReference type="PROSITE" id="PS50089">
    <property type="entry name" value="ZF_RING_2"/>
    <property type="match status" value="1"/>
</dbReference>
<dbReference type="FunFam" id="1.20.930.20:FF:000007">
    <property type="entry name" value="Cbl proto-oncogene C, E3 ubiquitin protein ligase"/>
    <property type="match status" value="1"/>
</dbReference>
<protein>
    <recommendedName>
        <fullName evidence="6">E3 ubiquitin-protein ligase CBL</fullName>
        <ecNumber evidence="6">2.3.2.27</ecNumber>
    </recommendedName>
</protein>
<dbReference type="GO" id="GO:0005509">
    <property type="term" value="F:calcium ion binding"/>
    <property type="evidence" value="ECO:0007669"/>
    <property type="project" value="UniProtKB-UniRule"/>
</dbReference>
<evidence type="ECO:0000259" key="9">
    <source>
        <dbReference type="PROSITE" id="PS51506"/>
    </source>
</evidence>
<dbReference type="UniPathway" id="UPA00143"/>
<reference evidence="10" key="2">
    <citation type="journal article" name="BMC Genomics">
        <title>Long-read sequencing and de novo genome assembly of marine medaka (Oryzias melastigma).</title>
        <authorList>
            <person name="Liang P."/>
            <person name="Saqib H.S.A."/>
            <person name="Ni X."/>
            <person name="Shen Y."/>
        </authorList>
    </citation>
    <scope>NUCLEOTIDE SEQUENCE</scope>
    <source>
        <strain evidence="10">Bigg-433</strain>
    </source>
</reference>
<dbReference type="SMART" id="SM00184">
    <property type="entry name" value="RING"/>
    <property type="match status" value="1"/>
</dbReference>
<dbReference type="InterPro" id="IPR003153">
    <property type="entry name" value="Adaptor_Cbl_N_hlx"/>
</dbReference>
<comment type="catalytic activity">
    <reaction evidence="6">
        <text>S-ubiquitinyl-[E2 ubiquitin-conjugating enzyme]-L-cysteine + [acceptor protein]-L-lysine = [E2 ubiquitin-conjugating enzyme]-L-cysteine + N(6)-ubiquitinyl-[acceptor protein]-L-lysine.</text>
        <dbReference type="EC" id="2.3.2.27"/>
    </reaction>
</comment>
<dbReference type="SUPFAM" id="SSF57850">
    <property type="entry name" value="RING/U-box"/>
    <property type="match status" value="1"/>
</dbReference>
<sequence>MMARAGPGAPKSPNLGSQPPLSKERQMVDKSLKRLERLHSLCTNPRLGLKNSPPYLPDLVRETLTLLYQVWEPYVGSSSAGGLLPRGDEATYLRIHVRNLLDKADKAMMLFKDGREKIFDETSSYRRNLTKLSLLFSHMLWELKAMFPGGYFQGDTYKLTKSKAEEFWRQSFGNRCIVPWNDFKQQLRRVHPFEEGMESMALKSTIDLTCNDFISVFEFDIFTRLFQPWRSLIRNWNHMAVTHPGYMAFLTYDQVVDRLEHYLHKPGSYIFRLSCTRMGQWAIGHVTAEGDIIQTIPGDTPLYQALIRGFKEGCYLYPDGRDVNPELTCLCEAAQKGKVQVTEEQYELYCEIGSTFELCKICAERDKDTRIKPCGHLLCKPCLSGWQQKSAGSNCPYCRCEIKGTESILIEPYLRDSSQWEEESDDREDEDHEDIEVVIKQMAALKKISSLDSQVQISSPPIPPHSLTASPCPSPTGSSQTPENRPTCTRSAHTGTETHRNKNQTNRKPDSALTSRMSLDSRMELSSALNERRHTENEERRTRPRKTKSNQGEITRTISS</sequence>
<keyword evidence="6" id="KW-0808">Transferase</keyword>
<evidence type="ECO:0000256" key="6">
    <source>
        <dbReference type="RuleBase" id="RU367001"/>
    </source>
</evidence>
<dbReference type="Gene3D" id="1.10.238.10">
    <property type="entry name" value="EF-hand"/>
    <property type="match status" value="1"/>
</dbReference>
<dbReference type="SUPFAM" id="SSF47668">
    <property type="entry name" value="N-terminal domain of cbl (N-cbl)"/>
    <property type="match status" value="1"/>
</dbReference>
<dbReference type="CDD" id="cd09920">
    <property type="entry name" value="SH2_Cbl-b_TKB"/>
    <property type="match status" value="1"/>
</dbReference>
<dbReference type="GO" id="GO:0061630">
    <property type="term" value="F:ubiquitin protein ligase activity"/>
    <property type="evidence" value="ECO:0007669"/>
    <property type="project" value="UniProtKB-EC"/>
</dbReference>
<dbReference type="GO" id="GO:0016567">
    <property type="term" value="P:protein ubiquitination"/>
    <property type="evidence" value="ECO:0007669"/>
    <property type="project" value="UniProtKB-UniPathway"/>
</dbReference>
<dbReference type="InterPro" id="IPR036537">
    <property type="entry name" value="Adaptor_Cbl_N_dom_sf"/>
</dbReference>
<evidence type="ECO:0000259" key="8">
    <source>
        <dbReference type="PROSITE" id="PS50089"/>
    </source>
</evidence>
<dbReference type="PaxDb" id="30732-ENSOMEP00000031882"/>
<evidence type="ECO:0000313" key="10">
    <source>
        <dbReference type="EMBL" id="KAF6716621.1"/>
    </source>
</evidence>
<proteinExistence type="predicted"/>
<dbReference type="Pfam" id="PF02262">
    <property type="entry name" value="Cbl_N"/>
    <property type="match status" value="1"/>
</dbReference>
<feature type="domain" description="RING-type" evidence="8">
    <location>
        <begin position="359"/>
        <end position="399"/>
    </location>
</feature>
<reference evidence="11" key="1">
    <citation type="submission" date="2025-05" db="UniProtKB">
        <authorList>
            <consortium name="Ensembl"/>
        </authorList>
    </citation>
    <scope>IDENTIFICATION</scope>
</reference>
<evidence type="ECO:0000256" key="4">
    <source>
        <dbReference type="ARBA" id="ARBA00022837"/>
    </source>
</evidence>
<dbReference type="GO" id="GO:0023051">
    <property type="term" value="P:regulation of signaling"/>
    <property type="evidence" value="ECO:0007669"/>
    <property type="project" value="InterPro"/>
</dbReference>
<dbReference type="OMA" id="NIRLEPC"/>
<dbReference type="InterPro" id="IPR036860">
    <property type="entry name" value="SH2_dom_sf"/>
</dbReference>
<comment type="pathway">
    <text evidence="6">Protein modification; protein ubiquitination.</text>
</comment>
<dbReference type="PANTHER" id="PTHR23007">
    <property type="entry name" value="CBL"/>
    <property type="match status" value="1"/>
</dbReference>
<dbReference type="GO" id="GO:0017124">
    <property type="term" value="F:SH3 domain binding"/>
    <property type="evidence" value="ECO:0007669"/>
    <property type="project" value="TreeGrafter"/>
</dbReference>